<dbReference type="KEGG" id="pda:103708670"/>
<evidence type="ECO:0000256" key="2">
    <source>
        <dbReference type="ARBA" id="ARBA00022737"/>
    </source>
</evidence>
<dbReference type="NCBIfam" id="TIGR00756">
    <property type="entry name" value="PPR"/>
    <property type="match status" value="4"/>
</dbReference>
<evidence type="ECO:0000256" key="3">
    <source>
        <dbReference type="PROSITE-ProRule" id="PRU00708"/>
    </source>
</evidence>
<dbReference type="GeneID" id="103708670"/>
<feature type="repeat" description="PPR" evidence="3">
    <location>
        <begin position="147"/>
        <end position="177"/>
    </location>
</feature>
<comment type="similarity">
    <text evidence="1">Belongs to the PPR family. P subfamily.</text>
</comment>
<dbReference type="RefSeq" id="XP_038985562.1">
    <property type="nucleotide sequence ID" value="XM_039129634.1"/>
</dbReference>
<keyword evidence="2" id="KW-0677">Repeat</keyword>
<proteinExistence type="inferred from homology"/>
<evidence type="ECO:0000313" key="5">
    <source>
        <dbReference type="RefSeq" id="XP_038985562.1"/>
    </source>
</evidence>
<name>A0A8B9AIF1_PHODC</name>
<reference evidence="5" key="2">
    <citation type="submission" date="2025-08" db="UniProtKB">
        <authorList>
            <consortium name="RefSeq"/>
        </authorList>
    </citation>
    <scope>IDENTIFICATION</scope>
    <source>
        <tissue evidence="5">Young leaves</tissue>
    </source>
</reference>
<feature type="repeat" description="PPR" evidence="3">
    <location>
        <begin position="112"/>
        <end position="146"/>
    </location>
</feature>
<dbReference type="Pfam" id="PF01535">
    <property type="entry name" value="PPR"/>
    <property type="match status" value="3"/>
</dbReference>
<accession>A0A8B9AIF1</accession>
<dbReference type="InterPro" id="IPR011990">
    <property type="entry name" value="TPR-like_helical_dom_sf"/>
</dbReference>
<feature type="repeat" description="PPR" evidence="3">
    <location>
        <begin position="6"/>
        <end position="40"/>
    </location>
</feature>
<dbReference type="InterPro" id="IPR050872">
    <property type="entry name" value="PPR_P_subfamily"/>
</dbReference>
<dbReference type="InterPro" id="IPR002885">
    <property type="entry name" value="PPR_rpt"/>
</dbReference>
<dbReference type="PROSITE" id="PS51375">
    <property type="entry name" value="PPR"/>
    <property type="match status" value="5"/>
</dbReference>
<feature type="repeat" description="PPR" evidence="3">
    <location>
        <begin position="76"/>
        <end position="111"/>
    </location>
</feature>
<organism evidence="4 5">
    <name type="scientific">Phoenix dactylifera</name>
    <name type="common">Date palm</name>
    <dbReference type="NCBI Taxonomy" id="42345"/>
    <lineage>
        <taxon>Eukaryota</taxon>
        <taxon>Viridiplantae</taxon>
        <taxon>Streptophyta</taxon>
        <taxon>Embryophyta</taxon>
        <taxon>Tracheophyta</taxon>
        <taxon>Spermatophyta</taxon>
        <taxon>Magnoliopsida</taxon>
        <taxon>Liliopsida</taxon>
        <taxon>Arecaceae</taxon>
        <taxon>Coryphoideae</taxon>
        <taxon>Phoeniceae</taxon>
        <taxon>Phoenix</taxon>
    </lineage>
</organism>
<dbReference type="Gene3D" id="1.25.40.10">
    <property type="entry name" value="Tetratricopeptide repeat domain"/>
    <property type="match status" value="2"/>
</dbReference>
<sequence>MGTDPDARAYGMVIIEWCKRGRLEEAWGIIEEMRGRNVIPHISSVNVLLRSLSERGEMGRAVKLLRDIPGMGCSPNFMSYSAVINRLCGYGGRMGTVEKLVVEMMRKGHRPDRTMYSLMVEGYCVDGEIEMAVGVFRGIMEEGFVITLGGFEALVEGLCRSGREGEAEMVFEEMRRRWDGVGARF</sequence>
<protein>
    <submittedName>
        <fullName evidence="5">Pentatricopeptide repeat-containing protein At1g09680</fullName>
    </submittedName>
</protein>
<evidence type="ECO:0000313" key="4">
    <source>
        <dbReference type="Proteomes" id="UP000228380"/>
    </source>
</evidence>
<dbReference type="Pfam" id="PF13041">
    <property type="entry name" value="PPR_2"/>
    <property type="match status" value="1"/>
</dbReference>
<feature type="repeat" description="PPR" evidence="3">
    <location>
        <begin position="41"/>
        <end position="75"/>
    </location>
</feature>
<dbReference type="OrthoDB" id="780108at2759"/>
<gene>
    <name evidence="5" type="primary">LOC103708670</name>
</gene>
<dbReference type="AlphaFoldDB" id="A0A8B9AIF1"/>
<evidence type="ECO:0000256" key="1">
    <source>
        <dbReference type="ARBA" id="ARBA00007626"/>
    </source>
</evidence>
<keyword evidence="4" id="KW-1185">Reference proteome</keyword>
<dbReference type="Proteomes" id="UP000228380">
    <property type="component" value="Chromosome 8"/>
</dbReference>
<reference evidence="4" key="1">
    <citation type="journal article" date="2019" name="Nat. Commun.">
        <title>Genome-wide association mapping of date palm fruit traits.</title>
        <authorList>
            <person name="Hazzouri K.M."/>
            <person name="Gros-Balthazard M."/>
            <person name="Flowers J.M."/>
            <person name="Copetti D."/>
            <person name="Lemansour A."/>
            <person name="Lebrun M."/>
            <person name="Masmoudi K."/>
            <person name="Ferrand S."/>
            <person name="Dhar M.I."/>
            <person name="Fresquez Z.A."/>
            <person name="Rosas U."/>
            <person name="Zhang J."/>
            <person name="Talag J."/>
            <person name="Lee S."/>
            <person name="Kudrna D."/>
            <person name="Powell R.F."/>
            <person name="Leitch I.J."/>
            <person name="Krueger R.R."/>
            <person name="Wing R.A."/>
            <person name="Amiri K.M.A."/>
            <person name="Purugganan M.D."/>
        </authorList>
    </citation>
    <scope>NUCLEOTIDE SEQUENCE [LARGE SCALE GENOMIC DNA]</scope>
    <source>
        <strain evidence="4">cv. Khalas</strain>
    </source>
</reference>
<dbReference type="PANTHER" id="PTHR46128">
    <property type="entry name" value="MITOCHONDRIAL GROUP I INTRON SPLICING FACTOR CCM1"/>
    <property type="match status" value="1"/>
</dbReference>
<dbReference type="PANTHER" id="PTHR46128:SF211">
    <property type="entry name" value="PENTACOTRIPEPTIDE-REPEAT REGION OF PRORP DOMAIN-CONTAINING PROTEIN"/>
    <property type="match status" value="1"/>
</dbReference>